<dbReference type="RefSeq" id="WP_350933467.1">
    <property type="nucleotide sequence ID" value="NZ_CP157762.1"/>
</dbReference>
<evidence type="ECO:0000313" key="1">
    <source>
        <dbReference type="EMBL" id="XBP93778.1"/>
    </source>
</evidence>
<evidence type="ECO:0000313" key="2">
    <source>
        <dbReference type="EMBL" id="XCH74477.1"/>
    </source>
</evidence>
<dbReference type="AlphaFoldDB" id="A0AAU8HGL3"/>
<dbReference type="Gene3D" id="3.10.450.50">
    <property type="match status" value="1"/>
</dbReference>
<reference evidence="1" key="1">
    <citation type="submission" date="2024-01" db="EMBL/GenBank/DDBJ databases">
        <title>The genome sequence of Micromonospora mangrovi CCTCC AA 2012012.</title>
        <authorList>
            <person name="Gao J."/>
        </authorList>
    </citation>
    <scope>NUCLEOTIDE SEQUENCE</scope>
    <source>
        <strain evidence="1">CCTCC AA 2012012</strain>
    </source>
</reference>
<dbReference type="EMBL" id="CP159342">
    <property type="protein sequence ID" value="XCH74477.1"/>
    <property type="molecule type" value="Genomic_DNA"/>
</dbReference>
<accession>A0AAU8HGL3</accession>
<dbReference type="EMBL" id="CP157762">
    <property type="protein sequence ID" value="XBP93778.1"/>
    <property type="molecule type" value="Genomic_DNA"/>
</dbReference>
<sequence length="40" mass="4573">MSGTYAGEEIPPADRCRRATWVLSRRHAGWRVEAYHDCPA</sequence>
<protein>
    <submittedName>
        <fullName evidence="2">Uncharacterized protein</fullName>
    </submittedName>
</protein>
<organism evidence="2">
    <name type="scientific">Micromonospora sp. CCTCC AA 2012012</name>
    <dbReference type="NCBI Taxonomy" id="3111921"/>
    <lineage>
        <taxon>Bacteria</taxon>
        <taxon>Bacillati</taxon>
        <taxon>Actinomycetota</taxon>
        <taxon>Actinomycetes</taxon>
        <taxon>Micromonosporales</taxon>
        <taxon>Micromonosporaceae</taxon>
        <taxon>Micromonospora</taxon>
    </lineage>
</organism>
<name>A0AAU8HGL3_9ACTN</name>
<gene>
    <name evidence="2" type="ORF">ABUL08_30205</name>
    <name evidence="1" type="ORF">VK199_30115</name>
</gene>
<proteinExistence type="predicted"/>
<reference evidence="2" key="2">
    <citation type="submission" date="2024-06" db="EMBL/GenBank/DDBJ databases">
        <title>Micromonospora mangrovi CCTCC AA 2012012 genome sequences.</title>
        <authorList>
            <person name="Gao J."/>
        </authorList>
    </citation>
    <scope>NUCLEOTIDE SEQUENCE</scope>
    <source>
        <strain evidence="2">CCTCC AA 2012012</strain>
    </source>
</reference>